<dbReference type="SUPFAM" id="SSF51726">
    <property type="entry name" value="UROD/MetE-like"/>
    <property type="match status" value="1"/>
</dbReference>
<feature type="site" description="Transition state stabilizer" evidence="7">
    <location>
        <position position="85"/>
    </location>
</feature>
<dbReference type="CDD" id="cd00717">
    <property type="entry name" value="URO-D"/>
    <property type="match status" value="1"/>
</dbReference>
<evidence type="ECO:0000256" key="6">
    <source>
        <dbReference type="ARBA" id="ARBA00023244"/>
    </source>
</evidence>
<feature type="domain" description="Uroporphyrinogen decarboxylase (URO-D)" evidence="11">
    <location>
        <begin position="152"/>
        <end position="168"/>
    </location>
</feature>
<comment type="catalytic activity">
    <reaction evidence="7 8">
        <text>uroporphyrinogen III + 4 H(+) = coproporphyrinogen III + 4 CO2</text>
        <dbReference type="Rhea" id="RHEA:19865"/>
        <dbReference type="ChEBI" id="CHEBI:15378"/>
        <dbReference type="ChEBI" id="CHEBI:16526"/>
        <dbReference type="ChEBI" id="CHEBI:57308"/>
        <dbReference type="ChEBI" id="CHEBI:57309"/>
        <dbReference type="EC" id="4.1.1.37"/>
    </reaction>
</comment>
<feature type="domain" description="Uroporphyrinogen decarboxylase (URO-D)" evidence="10">
    <location>
        <begin position="30"/>
        <end position="39"/>
    </location>
</feature>
<feature type="binding site" evidence="7">
    <location>
        <position position="219"/>
    </location>
    <ligand>
        <name>substrate</name>
    </ligand>
</feature>
<dbReference type="AlphaFoldDB" id="A0A9X0QWF8"/>
<dbReference type="GO" id="GO:0004853">
    <property type="term" value="F:uroporphyrinogen decarboxylase activity"/>
    <property type="evidence" value="ECO:0007669"/>
    <property type="project" value="UniProtKB-UniRule"/>
</dbReference>
<feature type="binding site" evidence="7">
    <location>
        <position position="85"/>
    </location>
    <ligand>
        <name>substrate</name>
    </ligand>
</feature>
<evidence type="ECO:0000256" key="9">
    <source>
        <dbReference type="RuleBase" id="RU004169"/>
    </source>
</evidence>
<dbReference type="InterPro" id="IPR000257">
    <property type="entry name" value="Uroporphyrinogen_deCOase"/>
</dbReference>
<comment type="pathway">
    <text evidence="1 7 8">Porphyrin-containing compound metabolism; protoporphyrin-IX biosynthesis; coproporphyrinogen-III from 5-aminolevulinate: step 4/4.</text>
</comment>
<dbReference type="Gene3D" id="3.20.20.210">
    <property type="match status" value="1"/>
</dbReference>
<dbReference type="GO" id="GO:0019353">
    <property type="term" value="P:protoporphyrinogen IX biosynthetic process from glutamate"/>
    <property type="evidence" value="ECO:0007669"/>
    <property type="project" value="TreeGrafter"/>
</dbReference>
<dbReference type="PROSITE" id="PS00906">
    <property type="entry name" value="UROD_1"/>
    <property type="match status" value="1"/>
</dbReference>
<feature type="binding site" evidence="7">
    <location>
        <position position="164"/>
    </location>
    <ligand>
        <name>substrate</name>
    </ligand>
</feature>
<evidence type="ECO:0000313" key="13">
    <source>
        <dbReference type="Proteomes" id="UP000600101"/>
    </source>
</evidence>
<keyword evidence="13" id="KW-1185">Reference proteome</keyword>
<evidence type="ECO:0000256" key="2">
    <source>
        <dbReference type="ARBA" id="ARBA00009935"/>
    </source>
</evidence>
<dbReference type="EC" id="4.1.1.37" evidence="3 7"/>
<keyword evidence="7" id="KW-0963">Cytoplasm</keyword>
<keyword evidence="5 7" id="KW-0456">Lyase</keyword>
<feature type="binding site" evidence="7">
    <location>
        <begin position="35"/>
        <end position="39"/>
    </location>
    <ligand>
        <name>substrate</name>
    </ligand>
</feature>
<comment type="subunit">
    <text evidence="7">Homodimer.</text>
</comment>
<evidence type="ECO:0000256" key="7">
    <source>
        <dbReference type="HAMAP-Rule" id="MF_00218"/>
    </source>
</evidence>
<comment type="similarity">
    <text evidence="2 7 9">Belongs to the uroporphyrinogen decarboxylase family.</text>
</comment>
<evidence type="ECO:0000256" key="8">
    <source>
        <dbReference type="RuleBase" id="RU000554"/>
    </source>
</evidence>
<dbReference type="PANTHER" id="PTHR21091:SF169">
    <property type="entry name" value="UROPORPHYRINOGEN DECARBOXYLASE"/>
    <property type="match status" value="1"/>
</dbReference>
<reference evidence="12" key="1">
    <citation type="submission" date="2020-08" db="EMBL/GenBank/DDBJ databases">
        <authorList>
            <person name="Hu Y."/>
            <person name="Nguyen S.V."/>
            <person name="Li F."/>
            <person name="Fanning S."/>
        </authorList>
    </citation>
    <scope>NUCLEOTIDE SEQUENCE</scope>
    <source>
        <strain evidence="12">SYSU D8009</strain>
    </source>
</reference>
<comment type="caution">
    <text evidence="7">Lacks conserved residue(s) required for the propagation of feature annotation.</text>
</comment>
<keyword evidence="4 7" id="KW-0210">Decarboxylase</keyword>
<dbReference type="Proteomes" id="UP000600101">
    <property type="component" value="Unassembled WGS sequence"/>
</dbReference>
<comment type="subcellular location">
    <subcellularLocation>
        <location evidence="7">Cytoplasm</location>
    </subcellularLocation>
</comment>
<protein>
    <recommendedName>
        <fullName evidence="3 7">Uroporphyrinogen decarboxylase</fullName>
        <shortName evidence="7">UPD</shortName>
        <shortName evidence="7">URO-D</shortName>
        <ecNumber evidence="3 7">4.1.1.37</ecNumber>
    </recommendedName>
</protein>
<evidence type="ECO:0000313" key="12">
    <source>
        <dbReference type="EMBL" id="MBC4014148.1"/>
    </source>
</evidence>
<feature type="binding site" evidence="7">
    <location>
        <position position="335"/>
    </location>
    <ligand>
        <name>substrate</name>
    </ligand>
</feature>
<accession>A0A9X0QWF8</accession>
<dbReference type="InterPro" id="IPR038071">
    <property type="entry name" value="UROD/MetE-like_sf"/>
</dbReference>
<dbReference type="InterPro" id="IPR006361">
    <property type="entry name" value="Uroporphyrinogen_deCO2ase_HemE"/>
</dbReference>
<sequence>MPGMETEMPGMAPVKPLLRALTGEAVWPPPMWLMRQAGRYLPEYRALRAQAGDFITLCTTPEMAAEVTLQPVRRYGMDAAILFSDILMVPWAMGQPLRFAEGEGPVLQPVRDAAAIGALDPSVCAANAAPIMETVRLTREALEAHGSRTALIGFAGSPFTVACYMVEGHGSRDFAAVRGMAYADPALFGRLIRTLVEATTDYLLAQAAAGAEALMLFDSWAGLLSPSQFRRWVIEPTALLVRAIRKTRPEIPIIGFPRLAGPLLAEYAQRTGVQCLGIDTGMDLRWAAGAVQPGQALQGNLDPLALVAGGMALETEARSILGAMRGRPFVFNLGHGIEKVTPPEHVAALVRLVRAG</sequence>
<dbReference type="PROSITE" id="PS00907">
    <property type="entry name" value="UROD_2"/>
    <property type="match status" value="1"/>
</dbReference>
<evidence type="ECO:0000256" key="4">
    <source>
        <dbReference type="ARBA" id="ARBA00022793"/>
    </source>
</evidence>
<evidence type="ECO:0000256" key="5">
    <source>
        <dbReference type="ARBA" id="ARBA00023239"/>
    </source>
</evidence>
<comment type="function">
    <text evidence="7">Catalyzes the decarboxylation of four acetate groups of uroporphyrinogen-III to yield coproporphyrinogen-III.</text>
</comment>
<dbReference type="EMBL" id="JACOMF010000002">
    <property type="protein sequence ID" value="MBC4014148.1"/>
    <property type="molecule type" value="Genomic_DNA"/>
</dbReference>
<organism evidence="12 13">
    <name type="scientific">Siccirubricoccus deserti</name>
    <dbReference type="NCBI Taxonomy" id="2013562"/>
    <lineage>
        <taxon>Bacteria</taxon>
        <taxon>Pseudomonadati</taxon>
        <taxon>Pseudomonadota</taxon>
        <taxon>Alphaproteobacteria</taxon>
        <taxon>Acetobacterales</taxon>
        <taxon>Roseomonadaceae</taxon>
        <taxon>Siccirubricoccus</taxon>
    </lineage>
</organism>
<dbReference type="GO" id="GO:0005829">
    <property type="term" value="C:cytosol"/>
    <property type="evidence" value="ECO:0007669"/>
    <property type="project" value="TreeGrafter"/>
</dbReference>
<dbReference type="PANTHER" id="PTHR21091">
    <property type="entry name" value="METHYLTETRAHYDROFOLATE:HOMOCYSTEINE METHYLTRANSFERASE RELATED"/>
    <property type="match status" value="1"/>
</dbReference>
<evidence type="ECO:0000259" key="10">
    <source>
        <dbReference type="PROSITE" id="PS00906"/>
    </source>
</evidence>
<evidence type="ECO:0000256" key="1">
    <source>
        <dbReference type="ARBA" id="ARBA00004804"/>
    </source>
</evidence>
<dbReference type="RefSeq" id="WP_186768922.1">
    <property type="nucleotide sequence ID" value="NZ_JACOMF010000002.1"/>
</dbReference>
<proteinExistence type="inferred from homology"/>
<evidence type="ECO:0000256" key="3">
    <source>
        <dbReference type="ARBA" id="ARBA00012288"/>
    </source>
</evidence>
<comment type="caution">
    <text evidence="12">The sequence shown here is derived from an EMBL/GenBank/DDBJ whole genome shotgun (WGS) entry which is preliminary data.</text>
</comment>
<keyword evidence="6 7" id="KW-0627">Porphyrin biosynthesis</keyword>
<gene>
    <name evidence="7" type="primary">hemE</name>
    <name evidence="12" type="ORF">H7965_02330</name>
</gene>
<name>A0A9X0QWF8_9PROT</name>
<dbReference type="HAMAP" id="MF_00218">
    <property type="entry name" value="URO_D"/>
    <property type="match status" value="1"/>
</dbReference>
<dbReference type="NCBIfam" id="TIGR01464">
    <property type="entry name" value="hemE"/>
    <property type="match status" value="1"/>
</dbReference>
<evidence type="ECO:0000259" key="11">
    <source>
        <dbReference type="PROSITE" id="PS00907"/>
    </source>
</evidence>
<dbReference type="Pfam" id="PF01208">
    <property type="entry name" value="URO-D"/>
    <property type="match status" value="1"/>
</dbReference>